<evidence type="ECO:0000313" key="2">
    <source>
        <dbReference type="Proteomes" id="UP001164539"/>
    </source>
</evidence>
<dbReference type="Proteomes" id="UP001164539">
    <property type="component" value="Chromosome 5"/>
</dbReference>
<organism evidence="1 2">
    <name type="scientific">Melia azedarach</name>
    <name type="common">Chinaberry tree</name>
    <dbReference type="NCBI Taxonomy" id="155640"/>
    <lineage>
        <taxon>Eukaryota</taxon>
        <taxon>Viridiplantae</taxon>
        <taxon>Streptophyta</taxon>
        <taxon>Embryophyta</taxon>
        <taxon>Tracheophyta</taxon>
        <taxon>Spermatophyta</taxon>
        <taxon>Magnoliopsida</taxon>
        <taxon>eudicotyledons</taxon>
        <taxon>Gunneridae</taxon>
        <taxon>Pentapetalae</taxon>
        <taxon>rosids</taxon>
        <taxon>malvids</taxon>
        <taxon>Sapindales</taxon>
        <taxon>Meliaceae</taxon>
        <taxon>Melia</taxon>
    </lineage>
</organism>
<reference evidence="1 2" key="1">
    <citation type="journal article" date="2023" name="Science">
        <title>Complex scaffold remodeling in plant triterpene biosynthesis.</title>
        <authorList>
            <person name="De La Pena R."/>
            <person name="Hodgson H."/>
            <person name="Liu J.C."/>
            <person name="Stephenson M.J."/>
            <person name="Martin A.C."/>
            <person name="Owen C."/>
            <person name="Harkess A."/>
            <person name="Leebens-Mack J."/>
            <person name="Jimenez L.E."/>
            <person name="Osbourn A."/>
            <person name="Sattely E.S."/>
        </authorList>
    </citation>
    <scope>NUCLEOTIDE SEQUENCE [LARGE SCALE GENOMIC DNA]</scope>
    <source>
        <strain evidence="2">cv. JPN11</strain>
        <tissue evidence="1">Leaf</tissue>
    </source>
</reference>
<proteinExistence type="predicted"/>
<sequence>MLQWMGGSRRKVTTSRKSTQKRQKQYFEQRKRQQQLPAGLDSYADHKEHRSLDVLSLSNLSTTAEEHKCVCPSGTEDVNINVPSMKYPITKGPLKVFTNSRTFADNIELEAGTPSGNQAETISPKNVSFTAPDNQNNAFNGSSYKPGSLHSTADHEISVFDLLADDGPSGSLEGSPVNESHLAFSIEGLGKVGTQTPIHSPQQPGRVFQYGCPSPRKAARRPNLSKNFDQVLDDFELEVDLMMQDMNMPLSGSSRKQKYSTVNDSAPFDGHDSKLKSSFGDSEVFYGSGNINEDLWHARPSFIDDSFLNEKEFAASRRKWPGQMEVVDSFNYRNEISDYDFECSHLHKNRFSVKAADRYNILDSPFPKQQSSENNGDFITSKTTRYPKAGGNFDFRQLIHQQDQSYYEDARDNLSLLSEESCSSTAVRGEATNKSPPNSTARQSRRPKDTFGSDENKYGFRNMYAEETQHRDSFDLQQGSYTCGSGKCTRMPSPLKPMSKQFPNLNSPFQVRFGQQENLLFEEGYSSAAVSPDISSFCQTSEAIPSLGSKPQRQDPFIGFSVPVSHMGTKSSVDGSKHNKSIKYSSLGGTACEKLPLSYMSCHDSPMFQNPEFVTTKTSFSLDSEPLPSFCVSRSCRESVFPDLSEQESVSKDEGSKSETQPANSKNESGIQNCSHNHCSFSENKEIINVSDFEDIIKCNEAKDGTSAQKGSQKLPSPDPEHLGEASSSVKNPDKFEHVHDTDQNVGIPICCQNEIEEIDDAAPERKIPSQRQGKCPDSSSPVMMLESYVLQFLCVQKILKDSSELDIMKEV</sequence>
<name>A0ACC1Y7I8_MELAZ</name>
<comment type="caution">
    <text evidence="1">The sequence shown here is derived from an EMBL/GenBank/DDBJ whole genome shotgun (WGS) entry which is preliminary data.</text>
</comment>
<gene>
    <name evidence="1" type="ORF">OWV82_010851</name>
</gene>
<evidence type="ECO:0000313" key="1">
    <source>
        <dbReference type="EMBL" id="KAJ4719247.1"/>
    </source>
</evidence>
<keyword evidence="2" id="KW-1185">Reference proteome</keyword>
<accession>A0ACC1Y7I8</accession>
<protein>
    <submittedName>
        <fullName evidence="1">Uncharacterized protein</fullName>
    </submittedName>
</protein>
<dbReference type="EMBL" id="CM051398">
    <property type="protein sequence ID" value="KAJ4719247.1"/>
    <property type="molecule type" value="Genomic_DNA"/>
</dbReference>